<dbReference type="EMBL" id="CAJVQA010020374">
    <property type="protein sequence ID" value="CAG8763326.1"/>
    <property type="molecule type" value="Genomic_DNA"/>
</dbReference>
<sequence length="51" mass="6119">DNVDALKSRVKIYSKLNRNEEKQADLHKILLIEEKRKYENSYNDLVRSLEV</sequence>
<accession>A0A9N9J5I1</accession>
<keyword evidence="2" id="KW-1185">Reference proteome</keyword>
<protein>
    <submittedName>
        <fullName evidence="1">8341_t:CDS:1</fullName>
    </submittedName>
</protein>
<evidence type="ECO:0000313" key="1">
    <source>
        <dbReference type="EMBL" id="CAG8763326.1"/>
    </source>
</evidence>
<name>A0A9N9J5I1_9GLOM</name>
<feature type="non-terminal residue" evidence="1">
    <location>
        <position position="1"/>
    </location>
</feature>
<dbReference type="AlphaFoldDB" id="A0A9N9J5I1"/>
<reference evidence="1" key="1">
    <citation type="submission" date="2021-06" db="EMBL/GenBank/DDBJ databases">
        <authorList>
            <person name="Kallberg Y."/>
            <person name="Tangrot J."/>
            <person name="Rosling A."/>
        </authorList>
    </citation>
    <scope>NUCLEOTIDE SEQUENCE</scope>
    <source>
        <strain evidence="1">FL966</strain>
    </source>
</reference>
<dbReference type="Proteomes" id="UP000789759">
    <property type="component" value="Unassembled WGS sequence"/>
</dbReference>
<proteinExistence type="predicted"/>
<organism evidence="1 2">
    <name type="scientific">Cetraspora pellucida</name>
    <dbReference type="NCBI Taxonomy" id="1433469"/>
    <lineage>
        <taxon>Eukaryota</taxon>
        <taxon>Fungi</taxon>
        <taxon>Fungi incertae sedis</taxon>
        <taxon>Mucoromycota</taxon>
        <taxon>Glomeromycotina</taxon>
        <taxon>Glomeromycetes</taxon>
        <taxon>Diversisporales</taxon>
        <taxon>Gigasporaceae</taxon>
        <taxon>Cetraspora</taxon>
    </lineage>
</organism>
<comment type="caution">
    <text evidence="1">The sequence shown here is derived from an EMBL/GenBank/DDBJ whole genome shotgun (WGS) entry which is preliminary data.</text>
</comment>
<gene>
    <name evidence="1" type="ORF">CPELLU_LOCUS15450</name>
</gene>
<evidence type="ECO:0000313" key="2">
    <source>
        <dbReference type="Proteomes" id="UP000789759"/>
    </source>
</evidence>